<keyword evidence="6 9" id="KW-0812">Transmembrane</keyword>
<evidence type="ECO:0000256" key="5">
    <source>
        <dbReference type="ARBA" id="ARBA00022531"/>
    </source>
</evidence>
<gene>
    <name evidence="9 10" type="primary">ycf4</name>
    <name evidence="10" type="ORF">CspTHAL103_046</name>
</gene>
<organism evidence="10">
    <name type="scientific">Cyanidium sp. THAL103</name>
    <dbReference type="NCBI Taxonomy" id="3027999"/>
    <lineage>
        <taxon>Eukaryota</taxon>
        <taxon>Rhodophyta</taxon>
        <taxon>Bangiophyceae</taxon>
        <taxon>Cyanidiales</taxon>
        <taxon>Cyanidiaceae</taxon>
        <taxon>Cyanidium</taxon>
    </lineage>
</organism>
<comment type="function">
    <text evidence="1 9">Seems to be required for the assembly of the photosystem I complex.</text>
</comment>
<keyword evidence="8 9" id="KW-0472">Membrane</keyword>
<keyword evidence="5 9" id="KW-0602">Photosynthesis</keyword>
<keyword evidence="10" id="KW-0934">Plastid</keyword>
<dbReference type="GO" id="GO:0015979">
    <property type="term" value="P:photosynthesis"/>
    <property type="evidence" value="ECO:0007669"/>
    <property type="project" value="UniProtKB-UniRule"/>
</dbReference>
<evidence type="ECO:0000256" key="4">
    <source>
        <dbReference type="ARBA" id="ARBA00015395"/>
    </source>
</evidence>
<feature type="transmembrane region" description="Helical" evidence="9">
    <location>
        <begin position="18"/>
        <end position="39"/>
    </location>
</feature>
<dbReference type="GO" id="GO:0042651">
    <property type="term" value="C:thylakoid membrane"/>
    <property type="evidence" value="ECO:0007669"/>
    <property type="project" value="UniProtKB-UniRule"/>
</dbReference>
<evidence type="ECO:0000256" key="1">
    <source>
        <dbReference type="ARBA" id="ARBA00002862"/>
    </source>
</evidence>
<name>A0A9Y1I426_9RHOD</name>
<evidence type="ECO:0000313" key="10">
    <source>
        <dbReference type="EMBL" id="WDA99970.1"/>
    </source>
</evidence>
<geneLocation type="plastid" evidence="10"/>
<reference evidence="10" key="1">
    <citation type="journal article" date="2023" name="J. Phycol.">
        <title>Revised classification of the Cyanidiophyceae based on plastid genome data with descriptions of the Cavernulicolales ord. nov. and Galdieriales ord. nov. (Rhodophyta).</title>
        <authorList>
            <person name="Park S.I."/>
            <person name="Cho C.H."/>
            <person name="Ciniglia C."/>
            <person name="Huang T.Y."/>
            <person name="Liu S.L."/>
            <person name="Bustamante D.E."/>
            <person name="Calderon M.S."/>
            <person name="Mansilla A."/>
            <person name="McDermott T."/>
            <person name="Andersen R.A."/>
            <person name="Yoon H.S."/>
        </authorList>
    </citation>
    <scope>NUCLEOTIDE SEQUENCE</scope>
</reference>
<sequence length="180" mass="20510">MNKIKKTPITGSRRLSNYFWTGMTLIGGISFFLAGLSSYKNQNILSFIDCKDLFFIPQGILMIFYGTIATFISYYLFLTLIWDVGSGYNEFNLENQTITIMRHGFPGKNRIITLKYALEEIKSIKVLINDGLNPKRQIYLFTKTNRYVPLINVGAPLALSKLEDEALALSKFLNLGIEEL</sequence>
<evidence type="ECO:0000256" key="8">
    <source>
        <dbReference type="ARBA" id="ARBA00023136"/>
    </source>
</evidence>
<accession>A0A9Y1I426</accession>
<evidence type="ECO:0000256" key="3">
    <source>
        <dbReference type="ARBA" id="ARBA00008198"/>
    </source>
</evidence>
<dbReference type="HAMAP" id="MF_00437">
    <property type="entry name" value="Ycf4"/>
    <property type="match status" value="1"/>
</dbReference>
<protein>
    <recommendedName>
        <fullName evidence="4 9">Photosystem I assembly protein Ycf4</fullName>
    </recommendedName>
</protein>
<comment type="similarity">
    <text evidence="3 9">Belongs to the Ycf4 family.</text>
</comment>
<evidence type="ECO:0000256" key="7">
    <source>
        <dbReference type="ARBA" id="ARBA00022989"/>
    </source>
</evidence>
<proteinExistence type="inferred from homology"/>
<evidence type="ECO:0000256" key="2">
    <source>
        <dbReference type="ARBA" id="ARBA00004141"/>
    </source>
</evidence>
<dbReference type="InterPro" id="IPR003359">
    <property type="entry name" value="PSI_Ycf4_assembly"/>
</dbReference>
<keyword evidence="7 9" id="KW-1133">Transmembrane helix</keyword>
<dbReference type="AlphaFoldDB" id="A0A9Y1I426"/>
<feature type="transmembrane region" description="Helical" evidence="9">
    <location>
        <begin position="60"/>
        <end position="82"/>
    </location>
</feature>
<dbReference type="EMBL" id="OP616817">
    <property type="protein sequence ID" value="WDA99970.1"/>
    <property type="molecule type" value="Genomic_DNA"/>
</dbReference>
<evidence type="ECO:0000256" key="9">
    <source>
        <dbReference type="HAMAP-Rule" id="MF_00437"/>
    </source>
</evidence>
<dbReference type="Pfam" id="PF02392">
    <property type="entry name" value="Ycf4"/>
    <property type="match status" value="1"/>
</dbReference>
<evidence type="ECO:0000256" key="6">
    <source>
        <dbReference type="ARBA" id="ARBA00022692"/>
    </source>
</evidence>
<keyword evidence="9" id="KW-0793">Thylakoid</keyword>
<dbReference type="GO" id="GO:0009522">
    <property type="term" value="C:photosystem I"/>
    <property type="evidence" value="ECO:0007669"/>
    <property type="project" value="InterPro"/>
</dbReference>
<comment type="subcellular location">
    <subcellularLocation>
        <location evidence="9">Cellular thylakoid membrane</location>
        <topology evidence="9">Multi-pass membrane protein</topology>
    </subcellularLocation>
    <subcellularLocation>
        <location evidence="2">Membrane</location>
        <topology evidence="2">Multi-pass membrane protein</topology>
    </subcellularLocation>
</comment>